<dbReference type="GO" id="GO:0005737">
    <property type="term" value="C:cytoplasm"/>
    <property type="evidence" value="ECO:0007669"/>
    <property type="project" value="UniProtKB-SubCell"/>
</dbReference>
<dbReference type="InterPro" id="IPR000014">
    <property type="entry name" value="PAS"/>
</dbReference>
<dbReference type="PROSITE" id="PS51462">
    <property type="entry name" value="NUDIX"/>
    <property type="match status" value="1"/>
</dbReference>
<keyword evidence="8 10" id="KW-0414">Isoprene biosynthesis</keyword>
<comment type="pathway">
    <text evidence="1 10">Isoprenoid biosynthesis; dimethylallyl diphosphate biosynthesis; dimethylallyl diphosphate from isopentenyl diphosphate: step 1/1.</text>
</comment>
<dbReference type="SMART" id="SM00091">
    <property type="entry name" value="PAS"/>
    <property type="match status" value="1"/>
</dbReference>
<evidence type="ECO:0000259" key="12">
    <source>
        <dbReference type="PROSITE" id="PS51462"/>
    </source>
</evidence>
<dbReference type="GO" id="GO:0004452">
    <property type="term" value="F:isopentenyl-diphosphate delta-isomerase activity"/>
    <property type="evidence" value="ECO:0007669"/>
    <property type="project" value="UniProtKB-UniRule"/>
</dbReference>
<name>X8AH13_MYCXE</name>
<accession>X8AH13</accession>
<dbReference type="Pfam" id="PF00293">
    <property type="entry name" value="NUDIX"/>
    <property type="match status" value="1"/>
</dbReference>
<comment type="catalytic activity">
    <reaction evidence="10">
        <text>isopentenyl diphosphate = dimethylallyl diphosphate</text>
        <dbReference type="Rhea" id="RHEA:23284"/>
        <dbReference type="ChEBI" id="CHEBI:57623"/>
        <dbReference type="ChEBI" id="CHEBI:128769"/>
        <dbReference type="EC" id="5.3.3.2"/>
    </reaction>
</comment>
<keyword evidence="6 10" id="KW-0460">Magnesium</keyword>
<evidence type="ECO:0000256" key="7">
    <source>
        <dbReference type="ARBA" id="ARBA00023211"/>
    </source>
</evidence>
<proteinExistence type="inferred from homology"/>
<dbReference type="SUPFAM" id="SSF55811">
    <property type="entry name" value="Nudix"/>
    <property type="match status" value="1"/>
</dbReference>
<dbReference type="HAMAP" id="MF_00202">
    <property type="entry name" value="Idi"/>
    <property type="match status" value="1"/>
</dbReference>
<evidence type="ECO:0000256" key="6">
    <source>
        <dbReference type="ARBA" id="ARBA00022842"/>
    </source>
</evidence>
<dbReference type="CDD" id="cd02885">
    <property type="entry name" value="NUDIX_IPP_Isomerase"/>
    <property type="match status" value="1"/>
</dbReference>
<feature type="active site" evidence="10">
    <location>
        <position position="70"/>
    </location>
</feature>
<evidence type="ECO:0000256" key="9">
    <source>
        <dbReference type="ARBA" id="ARBA00023235"/>
    </source>
</evidence>
<dbReference type="InterPro" id="IPR056375">
    <property type="entry name" value="Idi_bact"/>
</dbReference>
<evidence type="ECO:0000256" key="3">
    <source>
        <dbReference type="ARBA" id="ARBA00012057"/>
    </source>
</evidence>
<dbReference type="InterPro" id="IPR015797">
    <property type="entry name" value="NUDIX_hydrolase-like_dom_sf"/>
</dbReference>
<feature type="active site" evidence="10">
    <location>
        <position position="117"/>
    </location>
</feature>
<dbReference type="GO" id="GO:0008299">
    <property type="term" value="P:isoprenoid biosynthetic process"/>
    <property type="evidence" value="ECO:0007669"/>
    <property type="project" value="UniProtKB-UniRule"/>
</dbReference>
<dbReference type="Pfam" id="PF00989">
    <property type="entry name" value="PAS"/>
    <property type="match status" value="1"/>
</dbReference>
<dbReference type="InterPro" id="IPR013767">
    <property type="entry name" value="PAS_fold"/>
</dbReference>
<evidence type="ECO:0000259" key="11">
    <source>
        <dbReference type="PROSITE" id="PS50112"/>
    </source>
</evidence>
<dbReference type="PANTHER" id="PTHR10885:SF0">
    <property type="entry name" value="ISOPENTENYL-DIPHOSPHATE DELTA-ISOMERASE"/>
    <property type="match status" value="1"/>
</dbReference>
<evidence type="ECO:0000256" key="10">
    <source>
        <dbReference type="HAMAP-Rule" id="MF_00202"/>
    </source>
</evidence>
<protein>
    <recommendedName>
        <fullName evidence="3 10">Isopentenyl-diphosphate Delta-isomerase</fullName>
        <shortName evidence="10">IPP isomerase</shortName>
        <ecNumber evidence="3 10">5.3.3.2</ecNumber>
    </recommendedName>
    <alternativeName>
        <fullName evidence="10">IPP:DMAPP isomerase</fullName>
    </alternativeName>
    <alternativeName>
        <fullName evidence="10">Isopentenyl pyrophosphate isomerase</fullName>
    </alternativeName>
</protein>
<dbReference type="PATRIC" id="fig|1299334.3.peg.6098"/>
<feature type="binding site" evidence="10">
    <location>
        <position position="72"/>
    </location>
    <ligand>
        <name>Mn(2+)</name>
        <dbReference type="ChEBI" id="CHEBI:29035"/>
    </ligand>
</feature>
<feature type="binding site" evidence="10">
    <location>
        <position position="28"/>
    </location>
    <ligand>
        <name>Mn(2+)</name>
        <dbReference type="ChEBI" id="CHEBI:29035"/>
    </ligand>
</feature>
<feature type="binding site" evidence="10">
    <location>
        <position position="115"/>
    </location>
    <ligand>
        <name>Mn(2+)</name>
        <dbReference type="ChEBI" id="CHEBI:29035"/>
    </ligand>
</feature>
<evidence type="ECO:0000256" key="8">
    <source>
        <dbReference type="ARBA" id="ARBA00023229"/>
    </source>
</evidence>
<feature type="binding site" evidence="10">
    <location>
        <position position="35"/>
    </location>
    <ligand>
        <name>Mn(2+)</name>
        <dbReference type="ChEBI" id="CHEBI:29035"/>
    </ligand>
</feature>
<reference evidence="13" key="1">
    <citation type="submission" date="2014-01" db="EMBL/GenBank/DDBJ databases">
        <authorList>
            <person name="Brown-Elliot B."/>
            <person name="Wallace R."/>
            <person name="Lenaerts A."/>
            <person name="Ordway D."/>
            <person name="DeGroote M.A."/>
            <person name="Parker T."/>
            <person name="Sizemore C."/>
            <person name="Tallon L.J."/>
            <person name="Sadzewicz L.K."/>
            <person name="Sengamalay N."/>
            <person name="Fraser C.M."/>
            <person name="Hine E."/>
            <person name="Shefchek K.A."/>
            <person name="Das S.P."/>
            <person name="Tettelin H."/>
        </authorList>
    </citation>
    <scope>NUCLEOTIDE SEQUENCE [LARGE SCALE GENOMIC DNA]</scope>
    <source>
        <strain evidence="13">4042</strain>
    </source>
</reference>
<dbReference type="GO" id="GO:0006355">
    <property type="term" value="P:regulation of DNA-templated transcription"/>
    <property type="evidence" value="ECO:0007669"/>
    <property type="project" value="InterPro"/>
</dbReference>
<evidence type="ECO:0000256" key="4">
    <source>
        <dbReference type="ARBA" id="ARBA00022490"/>
    </source>
</evidence>
<dbReference type="EMBL" id="JAOB01000060">
    <property type="protein sequence ID" value="EUA30165.1"/>
    <property type="molecule type" value="Genomic_DNA"/>
</dbReference>
<dbReference type="InterPro" id="IPR035965">
    <property type="entry name" value="PAS-like_dom_sf"/>
</dbReference>
<organism evidence="13">
    <name type="scientific">Mycobacterium xenopi 4042</name>
    <dbReference type="NCBI Taxonomy" id="1299334"/>
    <lineage>
        <taxon>Bacteria</taxon>
        <taxon>Bacillati</taxon>
        <taxon>Actinomycetota</taxon>
        <taxon>Actinomycetes</taxon>
        <taxon>Mycobacteriales</taxon>
        <taxon>Mycobacteriaceae</taxon>
        <taxon>Mycobacterium</taxon>
    </lineage>
</organism>
<comment type="caution">
    <text evidence="13">The sequence shown here is derived from an EMBL/GenBank/DDBJ whole genome shotgun (WGS) entry which is preliminary data.</text>
</comment>
<dbReference type="GO" id="GO:0050992">
    <property type="term" value="P:dimethylallyl diphosphate biosynthetic process"/>
    <property type="evidence" value="ECO:0007669"/>
    <property type="project" value="UniProtKB-UniRule"/>
</dbReference>
<feature type="domain" description="PAS" evidence="11">
    <location>
        <begin position="210"/>
        <end position="244"/>
    </location>
</feature>
<dbReference type="NCBIfam" id="NF002995">
    <property type="entry name" value="PRK03759.1"/>
    <property type="match status" value="1"/>
</dbReference>
<keyword evidence="7 10" id="KW-0464">Manganese</keyword>
<comment type="cofactor">
    <cofactor evidence="10">
        <name>Mn(2+)</name>
        <dbReference type="ChEBI" id="CHEBI:29035"/>
    </cofactor>
    <text evidence="10">Binds 1 Mn(2+) ion per subunit.</text>
</comment>
<evidence type="ECO:0000256" key="1">
    <source>
        <dbReference type="ARBA" id="ARBA00004826"/>
    </source>
</evidence>
<feature type="binding site" evidence="10">
    <location>
        <position position="117"/>
    </location>
    <ligand>
        <name>Mn(2+)</name>
        <dbReference type="ChEBI" id="CHEBI:29035"/>
    </ligand>
</feature>
<evidence type="ECO:0000256" key="2">
    <source>
        <dbReference type="ARBA" id="ARBA00007579"/>
    </source>
</evidence>
<dbReference type="AlphaFoldDB" id="X8AH13"/>
<evidence type="ECO:0000313" key="13">
    <source>
        <dbReference type="EMBL" id="EUA30165.1"/>
    </source>
</evidence>
<keyword evidence="5 10" id="KW-0479">Metal-binding</keyword>
<feature type="binding site" evidence="10">
    <location>
        <position position="90"/>
    </location>
    <ligand>
        <name>Mg(2+)</name>
        <dbReference type="ChEBI" id="CHEBI:18420"/>
    </ligand>
</feature>
<dbReference type="EC" id="5.3.3.2" evidence="3 10"/>
<comment type="subcellular location">
    <subcellularLocation>
        <location evidence="10">Cytoplasm</location>
    </subcellularLocation>
</comment>
<dbReference type="NCBIfam" id="TIGR00229">
    <property type="entry name" value="sensory_box"/>
    <property type="match status" value="1"/>
</dbReference>
<dbReference type="Gene3D" id="3.90.79.10">
    <property type="entry name" value="Nucleoside Triphosphate Pyrophosphohydrolase"/>
    <property type="match status" value="1"/>
</dbReference>
<dbReference type="InterPro" id="IPR011876">
    <property type="entry name" value="IsopentenylPP_isomerase_typ1"/>
</dbReference>
<dbReference type="NCBIfam" id="TIGR02150">
    <property type="entry name" value="IPP_isom_1"/>
    <property type="match status" value="1"/>
</dbReference>
<comment type="cofactor">
    <cofactor evidence="10">
        <name>Mg(2+)</name>
        <dbReference type="ChEBI" id="CHEBI:18420"/>
    </cofactor>
    <text evidence="10">Binds 1 Mg(2+) ion per subunit. The magnesium ion binds only when substrate is bound.</text>
</comment>
<dbReference type="InterPro" id="IPR000086">
    <property type="entry name" value="NUDIX_hydrolase_dom"/>
</dbReference>
<dbReference type="CDD" id="cd00130">
    <property type="entry name" value="PAS"/>
    <property type="match status" value="1"/>
</dbReference>
<dbReference type="Gene3D" id="3.30.450.20">
    <property type="entry name" value="PAS domain"/>
    <property type="match status" value="1"/>
</dbReference>
<comment type="similarity">
    <text evidence="2 10">Belongs to the IPP isomerase type 1 family.</text>
</comment>
<keyword evidence="9 10" id="KW-0413">Isomerase</keyword>
<gene>
    <name evidence="10 13" type="primary">idi</name>
    <name evidence="13" type="ORF">I553_4421</name>
</gene>
<dbReference type="UniPathway" id="UPA00059">
    <property type="reaction ID" value="UER00104"/>
</dbReference>
<comment type="function">
    <text evidence="10">Catalyzes the 1,3-allylic rearrangement of the homoallylic substrate isopentenyl (IPP) to its highly electrophilic allylic isomer, dimethylallyl diphosphate (DMAPP).</text>
</comment>
<feature type="domain" description="Nudix hydrolase" evidence="12">
    <location>
        <begin position="33"/>
        <end position="165"/>
    </location>
</feature>
<dbReference type="SUPFAM" id="SSF55785">
    <property type="entry name" value="PYP-like sensor domain (PAS domain)"/>
    <property type="match status" value="1"/>
</dbReference>
<dbReference type="GO" id="GO:0046872">
    <property type="term" value="F:metal ion binding"/>
    <property type="evidence" value="ECO:0007669"/>
    <property type="project" value="UniProtKB-KW"/>
</dbReference>
<keyword evidence="4 10" id="KW-0963">Cytoplasm</keyword>
<evidence type="ECO:0000256" key="5">
    <source>
        <dbReference type="ARBA" id="ARBA00022723"/>
    </source>
</evidence>
<dbReference type="PANTHER" id="PTHR10885">
    <property type="entry name" value="ISOPENTENYL-DIPHOSPHATE DELTA-ISOMERASE"/>
    <property type="match status" value="1"/>
</dbReference>
<sequence length="338" mass="38242">MVRSDDEQLILVDVHDREIGFLAKADAHRGSGTLHRAFSLFVFNPAGHLLVQQRANSKRLWPGYWSNSCCSHPRRGETMNRAIHRRLWEELGLRAELQFLFKFRYHAQYDRQGAEHELCWVYAGRTAEQPRPNTDEIAHWRYVAPHTLQTEIASAPHTFTPWFKLEWARMVRIWPDCSTPVGEPAVGTHRYHGMDVSHRARSDQRATVTVDRDGIIRQWGAAVTELLGHSADDALGRSLNVVIPPAFRPVHWWGFDRAMKTGHMDGGMLKLPALCKDGRIVVAHTVIELIPAEGDGANGAVVTFVGLGPRWQGKAWQTALAPINVARRMGQRLRGTHS</sequence>
<dbReference type="PROSITE" id="PS50112">
    <property type="entry name" value="PAS"/>
    <property type="match status" value="1"/>
</dbReference>